<dbReference type="Pfam" id="PF02566">
    <property type="entry name" value="OsmC"/>
    <property type="match status" value="1"/>
</dbReference>
<dbReference type="InterPro" id="IPR003718">
    <property type="entry name" value="OsmC/Ohr_fam"/>
</dbReference>
<dbReference type="InterPro" id="IPR015946">
    <property type="entry name" value="KH_dom-like_a/b"/>
</dbReference>
<keyword evidence="2" id="KW-1185">Reference proteome</keyword>
<dbReference type="RefSeq" id="WP_263543353.1">
    <property type="nucleotide sequence ID" value="NZ_JAOVZO020000003.1"/>
</dbReference>
<dbReference type="PANTHER" id="PTHR42830:SF2">
    <property type="entry name" value="OSMC_OHR FAMILY PROTEIN"/>
    <property type="match status" value="1"/>
</dbReference>
<gene>
    <name evidence="1" type="ORF">OD750_005990</name>
</gene>
<dbReference type="AlphaFoldDB" id="A0A9X3YIG3"/>
<dbReference type="EMBL" id="JAOVZO020000003">
    <property type="protein sequence ID" value="MDC8012094.1"/>
    <property type="molecule type" value="Genomic_DNA"/>
</dbReference>
<proteinExistence type="predicted"/>
<sequence>MSDHRVSVRWRRNDAAFERGNYPREHEVRFEGGQAVRNSAAPEYGGDAAASNPEELLLAALSTCHMLTFLAVVANRGYVVDSYADDAVAILDKNADGKMAVTRAVLAPTVTFAGDKQPGADDYAKFHERAHAACFIANSVTTKVELKL</sequence>
<dbReference type="Gene3D" id="3.30.300.20">
    <property type="match status" value="1"/>
</dbReference>
<dbReference type="SUPFAM" id="SSF82784">
    <property type="entry name" value="OsmC-like"/>
    <property type="match status" value="1"/>
</dbReference>
<reference evidence="1" key="1">
    <citation type="submission" date="2023-02" db="EMBL/GenBank/DDBJ databases">
        <title>Tahibacter soli sp. nov. isolated from soil.</title>
        <authorList>
            <person name="Baek J.H."/>
            <person name="Lee J.K."/>
            <person name="Choi D.G."/>
            <person name="Jeon C.O."/>
        </authorList>
    </citation>
    <scope>NUCLEOTIDE SEQUENCE</scope>
    <source>
        <strain evidence="1">BL</strain>
    </source>
</reference>
<dbReference type="Proteomes" id="UP001139971">
    <property type="component" value="Unassembled WGS sequence"/>
</dbReference>
<organism evidence="1 2">
    <name type="scientific">Tahibacter soli</name>
    <dbReference type="NCBI Taxonomy" id="2983605"/>
    <lineage>
        <taxon>Bacteria</taxon>
        <taxon>Pseudomonadati</taxon>
        <taxon>Pseudomonadota</taxon>
        <taxon>Gammaproteobacteria</taxon>
        <taxon>Lysobacterales</taxon>
        <taxon>Rhodanobacteraceae</taxon>
        <taxon>Tahibacter</taxon>
    </lineage>
</organism>
<dbReference type="InterPro" id="IPR036102">
    <property type="entry name" value="OsmC/Ohrsf"/>
</dbReference>
<accession>A0A9X3YIG3</accession>
<evidence type="ECO:0000313" key="2">
    <source>
        <dbReference type="Proteomes" id="UP001139971"/>
    </source>
</evidence>
<protein>
    <submittedName>
        <fullName evidence="1">OsmC family protein</fullName>
    </submittedName>
</protein>
<dbReference type="PANTHER" id="PTHR42830">
    <property type="entry name" value="OSMOTICALLY INDUCIBLE FAMILY PROTEIN"/>
    <property type="match status" value="1"/>
</dbReference>
<dbReference type="InterPro" id="IPR052707">
    <property type="entry name" value="OsmC_Ohr_Peroxiredoxin"/>
</dbReference>
<evidence type="ECO:0000313" key="1">
    <source>
        <dbReference type="EMBL" id="MDC8012094.1"/>
    </source>
</evidence>
<name>A0A9X3YIG3_9GAMM</name>
<comment type="caution">
    <text evidence="1">The sequence shown here is derived from an EMBL/GenBank/DDBJ whole genome shotgun (WGS) entry which is preliminary data.</text>
</comment>